<keyword evidence="4" id="KW-1185">Reference proteome</keyword>
<dbReference type="PRINTS" id="PR00080">
    <property type="entry name" value="SDRFAMILY"/>
</dbReference>
<dbReference type="InterPro" id="IPR020904">
    <property type="entry name" value="Sc_DH/Rdtase_CS"/>
</dbReference>
<evidence type="ECO:0000313" key="3">
    <source>
        <dbReference type="EMBL" id="AIQ69330.1"/>
    </source>
</evidence>
<dbReference type="InterPro" id="IPR002347">
    <property type="entry name" value="SDR_fam"/>
</dbReference>
<dbReference type="STRING" id="189425.PGRAT_18115"/>
<dbReference type="PANTHER" id="PTHR42760:SF5">
    <property type="entry name" value="2-DEHYDRO-3-DEOXY-D-GLUCONATE 5-DEHYDROGENASE"/>
    <property type="match status" value="1"/>
</dbReference>
<name>A0A089MAD6_9BACL</name>
<dbReference type="eggNOG" id="COG1028">
    <property type="taxonomic scope" value="Bacteria"/>
</dbReference>
<dbReference type="CDD" id="cd05347">
    <property type="entry name" value="Ga5DH-like_SDR_c"/>
    <property type="match status" value="1"/>
</dbReference>
<dbReference type="PANTHER" id="PTHR42760">
    <property type="entry name" value="SHORT-CHAIN DEHYDROGENASES/REDUCTASES FAMILY MEMBER"/>
    <property type="match status" value="1"/>
</dbReference>
<keyword evidence="2" id="KW-0560">Oxidoreductase</keyword>
<evidence type="ECO:0000256" key="1">
    <source>
        <dbReference type="ARBA" id="ARBA00006484"/>
    </source>
</evidence>
<comment type="similarity">
    <text evidence="1">Belongs to the short-chain dehydrogenases/reductases (SDR) family.</text>
</comment>
<gene>
    <name evidence="3" type="ORF">PGRAT_18115</name>
</gene>
<protein>
    <submittedName>
        <fullName evidence="3">3-ketoacyl-ACP reductase</fullName>
    </submittedName>
</protein>
<dbReference type="OrthoDB" id="9803333at2"/>
<dbReference type="Proteomes" id="UP000029500">
    <property type="component" value="Chromosome"/>
</dbReference>
<dbReference type="RefSeq" id="WP_025704708.1">
    <property type="nucleotide sequence ID" value="NZ_CP009287.1"/>
</dbReference>
<dbReference type="InterPro" id="IPR011286">
    <property type="entry name" value="2-deoxy-D-gluc_3_DH"/>
</dbReference>
<dbReference type="PRINTS" id="PR00081">
    <property type="entry name" value="GDHRDH"/>
</dbReference>
<organism evidence="3 4">
    <name type="scientific">Paenibacillus graminis</name>
    <dbReference type="NCBI Taxonomy" id="189425"/>
    <lineage>
        <taxon>Bacteria</taxon>
        <taxon>Bacillati</taxon>
        <taxon>Bacillota</taxon>
        <taxon>Bacilli</taxon>
        <taxon>Bacillales</taxon>
        <taxon>Paenibacillaceae</taxon>
        <taxon>Paenibacillus</taxon>
    </lineage>
</organism>
<evidence type="ECO:0000313" key="4">
    <source>
        <dbReference type="Proteomes" id="UP000029500"/>
    </source>
</evidence>
<dbReference type="KEGG" id="pgm:PGRAT_18115"/>
<dbReference type="GO" id="GO:0008678">
    <property type="term" value="F:2-deoxy-D-gluconate 3-dehydrogenase activity"/>
    <property type="evidence" value="ECO:0007669"/>
    <property type="project" value="InterPro"/>
</dbReference>
<dbReference type="HOGENOM" id="CLU_010194_1_1_9"/>
<dbReference type="PROSITE" id="PS00061">
    <property type="entry name" value="ADH_SHORT"/>
    <property type="match status" value="1"/>
</dbReference>
<dbReference type="AlphaFoldDB" id="A0A089MAD6"/>
<dbReference type="Pfam" id="PF13561">
    <property type="entry name" value="adh_short_C2"/>
    <property type="match status" value="1"/>
</dbReference>
<dbReference type="EMBL" id="CP009287">
    <property type="protein sequence ID" value="AIQ69330.1"/>
    <property type="molecule type" value="Genomic_DNA"/>
</dbReference>
<evidence type="ECO:0000256" key="2">
    <source>
        <dbReference type="ARBA" id="ARBA00023002"/>
    </source>
</evidence>
<reference evidence="3 4" key="1">
    <citation type="submission" date="2014-08" db="EMBL/GenBank/DDBJ databases">
        <title>Comparative genomics of the Paenibacillus odorifer group.</title>
        <authorList>
            <person name="den Bakker H.C."/>
            <person name="Tsai Y.-C."/>
            <person name="Martin N."/>
            <person name="Korlach J."/>
            <person name="Wiedmann M."/>
        </authorList>
    </citation>
    <scope>NUCLEOTIDE SEQUENCE [LARGE SCALE GENOMIC DNA]</scope>
    <source>
        <strain evidence="3 4">DSM 15220</strain>
    </source>
</reference>
<dbReference type="FunFam" id="3.40.50.720:FF:000084">
    <property type="entry name" value="Short-chain dehydrogenase reductase"/>
    <property type="match status" value="1"/>
</dbReference>
<dbReference type="NCBIfam" id="TIGR01832">
    <property type="entry name" value="kduD"/>
    <property type="match status" value="1"/>
</dbReference>
<accession>A0A089MAD6</accession>
<dbReference type="Gene3D" id="3.40.50.720">
    <property type="entry name" value="NAD(P)-binding Rossmann-like Domain"/>
    <property type="match status" value="1"/>
</dbReference>
<sequence>MSSLFSLAGKTAIVTGAAQGLGQGIALAFAEAGADVISASLNASDETVAAAKAFGVKALSIAGDLSDHTKLQGMFDEAVAFTGKVDILVNCAGMIRRTPAKDHSEKDWFDVINLNLNTVFLLSQIAGRHFLERGNGKIINICSMLSYQGGINVPGYTASKHGVAGLTKAFANEWAGSGLNINAIAPGYMATENTAPIRADQNRSDSILDRIPAGRWGTAEDVKGPAVFLASAASDYLNGHILNVDGGWLAR</sequence>
<dbReference type="GO" id="GO:0008206">
    <property type="term" value="P:bile acid metabolic process"/>
    <property type="evidence" value="ECO:0007669"/>
    <property type="project" value="UniProtKB-ARBA"/>
</dbReference>
<dbReference type="GO" id="GO:0051287">
    <property type="term" value="F:NAD binding"/>
    <property type="evidence" value="ECO:0007669"/>
    <property type="project" value="InterPro"/>
</dbReference>
<dbReference type="InterPro" id="IPR036291">
    <property type="entry name" value="NAD(P)-bd_dom_sf"/>
</dbReference>
<proteinExistence type="inferred from homology"/>
<dbReference type="SUPFAM" id="SSF51735">
    <property type="entry name" value="NAD(P)-binding Rossmann-fold domains"/>
    <property type="match status" value="1"/>
</dbReference>